<feature type="transmembrane region" description="Helical" evidence="1">
    <location>
        <begin position="17"/>
        <end position="35"/>
    </location>
</feature>
<evidence type="ECO:0000313" key="3">
    <source>
        <dbReference type="Proteomes" id="UP000198858"/>
    </source>
</evidence>
<accession>A0A1H1PX43</accession>
<sequence length="69" mass="8014">MNNEELSSQEEQPKRNIWNLVLGIVFIGYGSFRLYQKMQTSDPDSFGLILAIGFIAFGIYDLWKYYKGV</sequence>
<keyword evidence="1" id="KW-1133">Transmembrane helix</keyword>
<keyword evidence="1" id="KW-0812">Transmembrane</keyword>
<dbReference type="RefSeq" id="WP_089662715.1">
    <property type="nucleotide sequence ID" value="NZ_LT629745.1"/>
</dbReference>
<name>A0A1H1PX43_9FLAO</name>
<gene>
    <name evidence="2" type="ORF">SAMN04488552_2289</name>
</gene>
<feature type="transmembrane region" description="Helical" evidence="1">
    <location>
        <begin position="47"/>
        <end position="66"/>
    </location>
</feature>
<evidence type="ECO:0000256" key="1">
    <source>
        <dbReference type="SAM" id="Phobius"/>
    </source>
</evidence>
<protein>
    <submittedName>
        <fullName evidence="2">Uncharacterized protein</fullName>
    </submittedName>
</protein>
<reference evidence="2 3" key="1">
    <citation type="submission" date="2016-10" db="EMBL/GenBank/DDBJ databases">
        <authorList>
            <person name="Varghese N."/>
            <person name="Submissions S."/>
        </authorList>
    </citation>
    <scope>NUCLEOTIDE SEQUENCE [LARGE SCALE GENOMIC DNA]</scope>
    <source>
        <strain evidence="2 3">Mar_2010_102</strain>
    </source>
</reference>
<organism evidence="2 3">
    <name type="scientific">Christiangramia echinicola</name>
    <dbReference type="NCBI Taxonomy" id="279359"/>
    <lineage>
        <taxon>Bacteria</taxon>
        <taxon>Pseudomonadati</taxon>
        <taxon>Bacteroidota</taxon>
        <taxon>Flavobacteriia</taxon>
        <taxon>Flavobacteriales</taxon>
        <taxon>Flavobacteriaceae</taxon>
        <taxon>Christiangramia</taxon>
    </lineage>
</organism>
<proteinExistence type="predicted"/>
<dbReference type="Proteomes" id="UP000198858">
    <property type="component" value="Chromosome I"/>
</dbReference>
<dbReference type="STRING" id="1250231.SAMN04488552_2289"/>
<keyword evidence="1" id="KW-0472">Membrane</keyword>
<keyword evidence="3" id="KW-1185">Reference proteome</keyword>
<evidence type="ECO:0000313" key="2">
    <source>
        <dbReference type="EMBL" id="SDS15686.1"/>
    </source>
</evidence>
<dbReference type="AlphaFoldDB" id="A0A1H1PX43"/>
<dbReference type="EMBL" id="LT629745">
    <property type="protein sequence ID" value="SDS15686.1"/>
    <property type="molecule type" value="Genomic_DNA"/>
</dbReference>